<organism evidence="3 4">
    <name type="scientific">Thalassobacter stenotrophicus</name>
    <dbReference type="NCBI Taxonomy" id="266809"/>
    <lineage>
        <taxon>Bacteria</taxon>
        <taxon>Pseudomonadati</taxon>
        <taxon>Pseudomonadota</taxon>
        <taxon>Alphaproteobacteria</taxon>
        <taxon>Rhodobacterales</taxon>
        <taxon>Roseobacteraceae</taxon>
        <taxon>Thalassobacter</taxon>
    </lineage>
</organism>
<dbReference type="PANTHER" id="PTHR43352:SF1">
    <property type="entry name" value="ANTHRANILATE--COA LIGASE"/>
    <property type="match status" value="1"/>
</dbReference>
<sequence length="495" mass="52623">MAAYVLQAGKPDACALQVVGDGSAPWTYADLRQAVAGMARGLRDAGLQPGDRLMLRQGNSVICPLTYLACIWAGIIPVPTAAALTSAEVAALISQVTPAAIATSQGVAVPETDLPLLDADSLRQMQSLPPLTAEMGDPNRPAYIVFTSGSGGKSRPVCHAHRAVWARQMMWDGWYGLRVDDRLMHAGAFNWTYTMGTGLMDPWAIGATALIPAEGTKAKDLPAMIAAHNVTIFAAAPGVYRQMLRGPTPPLRRLRHGLSAGEALPNITRAAWIKATGTAVHEALGMSECSTYISGSPTRPAAPGTAGYPQAGRHISVRAEGTAVDYNTPGELCLHASEPGLMLGYWEPDTGPAPLGTAWFGTGDYVTMARDGAITYLGRRDDMMNAGGFRVSPLEVETKLALTPGVSEVAACEVRLHEDTSVIALFHVGGQEDDIRDMAQTHLARYKQPRLYFACGTLLRNANGKLNRRALRTEAEAAVLASGVAKRSRVDDERG</sequence>
<gene>
    <name evidence="3" type="primary">lcfB_5</name>
    <name evidence="3" type="ORF">THS5294_03524</name>
</gene>
<dbReference type="GO" id="GO:0044550">
    <property type="term" value="P:secondary metabolite biosynthetic process"/>
    <property type="evidence" value="ECO:0007669"/>
    <property type="project" value="TreeGrafter"/>
</dbReference>
<dbReference type="EC" id="6.2.1.3" evidence="3"/>
<dbReference type="eggNOG" id="COG0365">
    <property type="taxonomic scope" value="Bacteria"/>
</dbReference>
<evidence type="ECO:0000313" key="3">
    <source>
        <dbReference type="EMBL" id="CUH62210.1"/>
    </source>
</evidence>
<dbReference type="InterPro" id="IPR042099">
    <property type="entry name" value="ANL_N_sf"/>
</dbReference>
<dbReference type="InterPro" id="IPR045851">
    <property type="entry name" value="AMP-bd_C_sf"/>
</dbReference>
<dbReference type="EMBL" id="CYRX01000033">
    <property type="protein sequence ID" value="CUH62210.1"/>
    <property type="molecule type" value="Genomic_DNA"/>
</dbReference>
<dbReference type="GO" id="GO:0004467">
    <property type="term" value="F:long-chain fatty acid-CoA ligase activity"/>
    <property type="evidence" value="ECO:0007669"/>
    <property type="project" value="UniProtKB-EC"/>
</dbReference>
<evidence type="ECO:0000256" key="1">
    <source>
        <dbReference type="ARBA" id="ARBA00022598"/>
    </source>
</evidence>
<accession>A0A0N7LU12</accession>
<proteinExistence type="predicted"/>
<reference evidence="3 4" key="1">
    <citation type="submission" date="2015-09" db="EMBL/GenBank/DDBJ databases">
        <authorList>
            <consortium name="Swine Surveillance"/>
        </authorList>
    </citation>
    <scope>NUCLEOTIDE SEQUENCE [LARGE SCALE GENOMIC DNA]</scope>
    <source>
        <strain evidence="3 4">CECT 5294</strain>
    </source>
</reference>
<name>A0A0N7LU12_9RHOB</name>
<dbReference type="Gene3D" id="3.40.50.12780">
    <property type="entry name" value="N-terminal domain of ligase-like"/>
    <property type="match status" value="1"/>
</dbReference>
<dbReference type="Gene3D" id="3.30.300.30">
    <property type="match status" value="1"/>
</dbReference>
<evidence type="ECO:0000259" key="2">
    <source>
        <dbReference type="Pfam" id="PF00501"/>
    </source>
</evidence>
<dbReference type="Pfam" id="PF00501">
    <property type="entry name" value="AMP-binding"/>
    <property type="match status" value="1"/>
</dbReference>
<dbReference type="InterPro" id="IPR000873">
    <property type="entry name" value="AMP-dep_synth/lig_dom"/>
</dbReference>
<dbReference type="STRING" id="266809.PM03_02990"/>
<feature type="domain" description="AMP-dependent synthetase/ligase" evidence="2">
    <location>
        <begin position="9"/>
        <end position="346"/>
    </location>
</feature>
<dbReference type="SUPFAM" id="SSF56801">
    <property type="entry name" value="Acetyl-CoA synthetase-like"/>
    <property type="match status" value="1"/>
</dbReference>
<dbReference type="AlphaFoldDB" id="A0A0N7LU12"/>
<dbReference type="Proteomes" id="UP000051298">
    <property type="component" value="Unassembled WGS sequence"/>
</dbReference>
<evidence type="ECO:0000313" key="4">
    <source>
        <dbReference type="Proteomes" id="UP000051298"/>
    </source>
</evidence>
<keyword evidence="1 3" id="KW-0436">Ligase</keyword>
<protein>
    <submittedName>
        <fullName evidence="3">Long-chain-fatty-acid--CoA ligase</fullName>
        <ecNumber evidence="3">6.2.1.3</ecNumber>
    </submittedName>
</protein>
<dbReference type="PANTHER" id="PTHR43352">
    <property type="entry name" value="ACETYL-COA SYNTHETASE"/>
    <property type="match status" value="1"/>
</dbReference>